<gene>
    <name evidence="4" type="ORF">GIB67_016907</name>
</gene>
<keyword evidence="2" id="KW-0804">Transcription</keyword>
<evidence type="ECO:0000256" key="3">
    <source>
        <dbReference type="ARBA" id="ARBA00022946"/>
    </source>
</evidence>
<dbReference type="EMBL" id="JACGCM010001796">
    <property type="protein sequence ID" value="KAF6149369.1"/>
    <property type="molecule type" value="Genomic_DNA"/>
</dbReference>
<dbReference type="InterPro" id="IPR003690">
    <property type="entry name" value="MTERF"/>
</dbReference>
<evidence type="ECO:0000313" key="5">
    <source>
        <dbReference type="Proteomes" id="UP000541444"/>
    </source>
</evidence>
<dbReference type="OrthoDB" id="1001023at2759"/>
<protein>
    <submittedName>
        <fullName evidence="4">Uncharacterized protein</fullName>
    </submittedName>
</protein>
<keyword evidence="5" id="KW-1185">Reference proteome</keyword>
<comment type="similarity">
    <text evidence="1">Belongs to the mTERF family.</text>
</comment>
<reference evidence="4 5" key="1">
    <citation type="journal article" date="2020" name="IScience">
        <title>Genome Sequencing of the Endangered Kingdonia uniflora (Circaeasteraceae, Ranunculales) Reveals Potential Mechanisms of Evolutionary Specialization.</title>
        <authorList>
            <person name="Sun Y."/>
            <person name="Deng T."/>
            <person name="Zhang A."/>
            <person name="Moore M.J."/>
            <person name="Landis J.B."/>
            <person name="Lin N."/>
            <person name="Zhang H."/>
            <person name="Zhang X."/>
            <person name="Huang J."/>
            <person name="Zhang X."/>
            <person name="Sun H."/>
            <person name="Wang H."/>
        </authorList>
    </citation>
    <scope>NUCLEOTIDE SEQUENCE [LARGE SCALE GENOMIC DNA]</scope>
    <source>
        <strain evidence="4">TB1705</strain>
        <tissue evidence="4">Leaf</tissue>
    </source>
</reference>
<proteinExistence type="inferred from homology"/>
<name>A0A7J7M3B1_9MAGN</name>
<comment type="caution">
    <text evidence="4">The sequence shown here is derived from an EMBL/GenBank/DDBJ whole genome shotgun (WGS) entry which is preliminary data.</text>
</comment>
<keyword evidence="3" id="KW-0809">Transit peptide</keyword>
<accession>A0A7J7M3B1</accession>
<keyword evidence="2" id="KW-0806">Transcription termination</keyword>
<dbReference type="Gene3D" id="1.25.70.10">
    <property type="entry name" value="Transcription termination factor 3, mitochondrial"/>
    <property type="match status" value="1"/>
</dbReference>
<evidence type="ECO:0000256" key="1">
    <source>
        <dbReference type="ARBA" id="ARBA00007692"/>
    </source>
</evidence>
<dbReference type="InterPro" id="IPR038538">
    <property type="entry name" value="MTERF_sf"/>
</dbReference>
<dbReference type="PANTHER" id="PTHR13068">
    <property type="entry name" value="CGI-12 PROTEIN-RELATED"/>
    <property type="match status" value="1"/>
</dbReference>
<dbReference type="Pfam" id="PF02536">
    <property type="entry name" value="mTERF"/>
    <property type="match status" value="1"/>
</dbReference>
<dbReference type="GO" id="GO:0006353">
    <property type="term" value="P:DNA-templated transcription termination"/>
    <property type="evidence" value="ECO:0007669"/>
    <property type="project" value="UniProtKB-KW"/>
</dbReference>
<dbReference type="AlphaFoldDB" id="A0A7J7M3B1"/>
<dbReference type="PANTHER" id="PTHR13068:SF173">
    <property type="entry name" value="EMB|CAB62602.1"/>
    <property type="match status" value="1"/>
</dbReference>
<organism evidence="4 5">
    <name type="scientific">Kingdonia uniflora</name>
    <dbReference type="NCBI Taxonomy" id="39325"/>
    <lineage>
        <taxon>Eukaryota</taxon>
        <taxon>Viridiplantae</taxon>
        <taxon>Streptophyta</taxon>
        <taxon>Embryophyta</taxon>
        <taxon>Tracheophyta</taxon>
        <taxon>Spermatophyta</taxon>
        <taxon>Magnoliopsida</taxon>
        <taxon>Ranunculales</taxon>
        <taxon>Circaeasteraceae</taxon>
        <taxon>Kingdonia</taxon>
    </lineage>
</organism>
<sequence>MLAAILTFYANVGFPIRKLPGLCYSNQGSSPRNRSGSGIVAQVDEFGVKHDSGLFIRAVKVMGGMKKATTEAKVELYKSYGWSELDIISAFRKFPHVLAGSDQNIRITMSFLINEVRYKPIDITLRPALLSGSLEKGIEAQE</sequence>
<keyword evidence="2" id="KW-0805">Transcription regulation</keyword>
<evidence type="ECO:0000313" key="4">
    <source>
        <dbReference type="EMBL" id="KAF6149369.1"/>
    </source>
</evidence>
<evidence type="ECO:0000256" key="2">
    <source>
        <dbReference type="ARBA" id="ARBA00022472"/>
    </source>
</evidence>
<dbReference type="Proteomes" id="UP000541444">
    <property type="component" value="Unassembled WGS sequence"/>
</dbReference>
<dbReference type="GO" id="GO:0003676">
    <property type="term" value="F:nucleic acid binding"/>
    <property type="evidence" value="ECO:0007669"/>
    <property type="project" value="InterPro"/>
</dbReference>